<organism evidence="3 4">
    <name type="scientific">Variovorax guangxiensis</name>
    <dbReference type="NCBI Taxonomy" id="1775474"/>
    <lineage>
        <taxon>Bacteria</taxon>
        <taxon>Pseudomonadati</taxon>
        <taxon>Pseudomonadota</taxon>
        <taxon>Betaproteobacteria</taxon>
        <taxon>Burkholderiales</taxon>
        <taxon>Comamonadaceae</taxon>
        <taxon>Variovorax</taxon>
    </lineage>
</organism>
<keyword evidence="2" id="KW-1133">Transmembrane helix</keyword>
<evidence type="ECO:0000313" key="3">
    <source>
        <dbReference type="EMBL" id="RUR65469.1"/>
    </source>
</evidence>
<feature type="region of interest" description="Disordered" evidence="1">
    <location>
        <begin position="1"/>
        <end position="32"/>
    </location>
</feature>
<gene>
    <name evidence="3" type="ORF">EJP67_00180</name>
</gene>
<accession>A0A3S0ZK71</accession>
<keyword evidence="2" id="KW-0812">Transmembrane</keyword>
<dbReference type="AlphaFoldDB" id="A0A3S0ZK71"/>
<feature type="transmembrane region" description="Helical" evidence="2">
    <location>
        <begin position="60"/>
        <end position="79"/>
    </location>
</feature>
<evidence type="ECO:0000256" key="1">
    <source>
        <dbReference type="SAM" id="MobiDB-lite"/>
    </source>
</evidence>
<evidence type="ECO:0000313" key="4">
    <source>
        <dbReference type="Proteomes" id="UP000281118"/>
    </source>
</evidence>
<dbReference type="EMBL" id="RXFT01000001">
    <property type="protein sequence ID" value="RUR65469.1"/>
    <property type="molecule type" value="Genomic_DNA"/>
</dbReference>
<proteinExistence type="predicted"/>
<dbReference type="OrthoDB" id="8858681at2"/>
<feature type="compositionally biased region" description="Polar residues" evidence="1">
    <location>
        <begin position="1"/>
        <end position="12"/>
    </location>
</feature>
<evidence type="ECO:0008006" key="5">
    <source>
        <dbReference type="Google" id="ProtNLM"/>
    </source>
</evidence>
<name>A0A3S0ZK71_9BURK</name>
<evidence type="ECO:0000256" key="2">
    <source>
        <dbReference type="SAM" id="Phobius"/>
    </source>
</evidence>
<protein>
    <recommendedName>
        <fullName evidence="5">General secretion pathway protein GspL</fullName>
    </recommendedName>
</protein>
<keyword evidence="2" id="KW-0472">Membrane</keyword>
<dbReference type="Proteomes" id="UP000281118">
    <property type="component" value="Unassembled WGS sequence"/>
</dbReference>
<sequence length="128" mass="13632">MSRHPNSSSASTRKAEARAPQRRAIHGGSSARVPMVFDPGAVAAPAAASAAPRSTWRSTVVGFAIGFGVVLAFAMKWLMGYQIDSAQERQEQHKAMRAAAVRCYELTSNSAINACLKDIEAKSVQAAR</sequence>
<comment type="caution">
    <text evidence="3">The sequence shown here is derived from an EMBL/GenBank/DDBJ whole genome shotgun (WGS) entry which is preliminary data.</text>
</comment>
<reference evidence="3 4" key="1">
    <citation type="submission" date="2018-12" db="EMBL/GenBank/DDBJ databases">
        <title>The genome sequences of Variovorax guangxiensis DSM 27352.</title>
        <authorList>
            <person name="Gao J."/>
            <person name="Sun J."/>
        </authorList>
    </citation>
    <scope>NUCLEOTIDE SEQUENCE [LARGE SCALE GENOMIC DNA]</scope>
    <source>
        <strain evidence="3 4">DSM 27352</strain>
    </source>
</reference>